<evidence type="ECO:0000313" key="2">
    <source>
        <dbReference type="EMBL" id="RKQ87850.1"/>
    </source>
</evidence>
<sequence length="216" mass="23232">MSDRQVQNAIRDQLVAAAVREHETRPRPRRRWRLRVAGVLVLGGLGVAAGAQGTGLLSEGKALDRPFPGVLEGPEVRATDGPRLTITAPSPDPRYTFGVGVFTSRTGQDCVLAGYALGERLGLLRDGRFHPYGDDVPGMCVDLKRLPRTLDLMQVGGKTLVFGLARASHTPPPPLLYDGKRYEPKLGADGSFLFVIDARVDINRLREVGSPAADGG</sequence>
<proteinExistence type="predicted"/>
<dbReference type="EMBL" id="RBIL01000002">
    <property type="protein sequence ID" value="RKQ87850.1"/>
    <property type="molecule type" value="Genomic_DNA"/>
</dbReference>
<evidence type="ECO:0000256" key="1">
    <source>
        <dbReference type="SAM" id="Phobius"/>
    </source>
</evidence>
<organism evidence="2 3">
    <name type="scientific">Solirubrobacter pauli</name>
    <dbReference type="NCBI Taxonomy" id="166793"/>
    <lineage>
        <taxon>Bacteria</taxon>
        <taxon>Bacillati</taxon>
        <taxon>Actinomycetota</taxon>
        <taxon>Thermoleophilia</taxon>
        <taxon>Solirubrobacterales</taxon>
        <taxon>Solirubrobacteraceae</taxon>
        <taxon>Solirubrobacter</taxon>
    </lineage>
</organism>
<feature type="transmembrane region" description="Helical" evidence="1">
    <location>
        <begin position="32"/>
        <end position="51"/>
    </location>
</feature>
<dbReference type="Proteomes" id="UP000278962">
    <property type="component" value="Unassembled WGS sequence"/>
</dbReference>
<name>A0A660L8F0_9ACTN</name>
<protein>
    <submittedName>
        <fullName evidence="2">Uncharacterized protein</fullName>
    </submittedName>
</protein>
<gene>
    <name evidence="2" type="ORF">C8N24_5882</name>
</gene>
<keyword evidence="1" id="KW-0472">Membrane</keyword>
<reference evidence="2 3" key="1">
    <citation type="submission" date="2018-10" db="EMBL/GenBank/DDBJ databases">
        <title>Genomic Encyclopedia of Archaeal and Bacterial Type Strains, Phase II (KMG-II): from individual species to whole genera.</title>
        <authorList>
            <person name="Goeker M."/>
        </authorList>
    </citation>
    <scope>NUCLEOTIDE SEQUENCE [LARGE SCALE GENOMIC DNA]</scope>
    <source>
        <strain evidence="2 3">DSM 14954</strain>
    </source>
</reference>
<accession>A0A660L8F0</accession>
<keyword evidence="3" id="KW-1185">Reference proteome</keyword>
<comment type="caution">
    <text evidence="2">The sequence shown here is derived from an EMBL/GenBank/DDBJ whole genome shotgun (WGS) entry which is preliminary data.</text>
</comment>
<dbReference type="AlphaFoldDB" id="A0A660L8F0"/>
<keyword evidence="1" id="KW-0812">Transmembrane</keyword>
<keyword evidence="1" id="KW-1133">Transmembrane helix</keyword>
<evidence type="ECO:0000313" key="3">
    <source>
        <dbReference type="Proteomes" id="UP000278962"/>
    </source>
</evidence>
<dbReference type="RefSeq" id="WP_121256809.1">
    <property type="nucleotide sequence ID" value="NZ_RBIL01000002.1"/>
</dbReference>